<protein>
    <recommendedName>
        <fullName evidence="3">YD repeat-containing protein</fullName>
    </recommendedName>
</protein>
<name>A0ABS7CUQ3_9BACT</name>
<sequence length="310" mass="35343">MKSITLIVLLLILVNFTCLGQVNGFDYSPNHLKGYKKIVSTSTLRSTPTDSLKLKTVYNIDNSGRITIIESFENGEKVHFGSHTYNSKGQLTAIKNHNQVYSYDEKVKDHVPAVSEDIYFLTLMEYNNNQLSKESEYTYYKGTGSLDAIHQYEYDKQGRKIKETHTDLYEGIAVAFASNSVVIDSIYNKGEAVRTISTYSYSKNLVKSTDIDENGEKSRYSYITLNAKGKPVSIKYTDMDGAEIESIYYEYNSDGYLTRRKRKVVDPSKLKGDILAEDDFRIEYGKNKLPAKVITYHKGQIVSKNLLDYQ</sequence>
<dbReference type="RefSeq" id="WP_219877468.1">
    <property type="nucleotide sequence ID" value="NZ_JAHYXK010000008.1"/>
</dbReference>
<reference evidence="1 2" key="1">
    <citation type="journal article" date="2016" name="Int. J. Syst. Evol. Microbiol.">
        <title>Pontibacter aydingkolensis sp. nov., isolated from soil of a salt lake.</title>
        <authorList>
            <person name="Osman G."/>
            <person name="Zhang T."/>
            <person name="Lou K."/>
            <person name="Gao Y."/>
            <person name="Chang W."/>
            <person name="Lin Q."/>
            <person name="Yang H.M."/>
            <person name="Huo X.D."/>
            <person name="Wang N."/>
        </authorList>
    </citation>
    <scope>NUCLEOTIDE SEQUENCE [LARGE SCALE GENOMIC DNA]</scope>
    <source>
        <strain evidence="1 2">KACC 19255</strain>
    </source>
</reference>
<dbReference type="EMBL" id="JAHYXK010000008">
    <property type="protein sequence ID" value="MBW7467584.1"/>
    <property type="molecule type" value="Genomic_DNA"/>
</dbReference>
<keyword evidence="2" id="KW-1185">Reference proteome</keyword>
<evidence type="ECO:0000313" key="1">
    <source>
        <dbReference type="EMBL" id="MBW7467584.1"/>
    </source>
</evidence>
<evidence type="ECO:0000313" key="2">
    <source>
        <dbReference type="Proteomes" id="UP000813018"/>
    </source>
</evidence>
<gene>
    <name evidence="1" type="ORF">K0O23_10950</name>
</gene>
<proteinExistence type="predicted"/>
<comment type="caution">
    <text evidence="1">The sequence shown here is derived from an EMBL/GenBank/DDBJ whole genome shotgun (WGS) entry which is preliminary data.</text>
</comment>
<evidence type="ECO:0008006" key="3">
    <source>
        <dbReference type="Google" id="ProtNLM"/>
    </source>
</evidence>
<dbReference type="Gene3D" id="2.180.10.10">
    <property type="entry name" value="RHS repeat-associated core"/>
    <property type="match status" value="1"/>
</dbReference>
<accession>A0ABS7CUQ3</accession>
<dbReference type="Proteomes" id="UP000813018">
    <property type="component" value="Unassembled WGS sequence"/>
</dbReference>
<organism evidence="1 2">
    <name type="scientific">Pontibacter aydingkolensis</name>
    <dbReference type="NCBI Taxonomy" id="1911536"/>
    <lineage>
        <taxon>Bacteria</taxon>
        <taxon>Pseudomonadati</taxon>
        <taxon>Bacteroidota</taxon>
        <taxon>Cytophagia</taxon>
        <taxon>Cytophagales</taxon>
        <taxon>Hymenobacteraceae</taxon>
        <taxon>Pontibacter</taxon>
    </lineage>
</organism>